<keyword evidence="2" id="KW-1185">Reference proteome</keyword>
<evidence type="ECO:0000313" key="2">
    <source>
        <dbReference type="Proteomes" id="UP001219518"/>
    </source>
</evidence>
<dbReference type="EMBL" id="JAHWGI010001339">
    <property type="protein sequence ID" value="KAK3928609.1"/>
    <property type="molecule type" value="Genomic_DNA"/>
</dbReference>
<proteinExistence type="predicted"/>
<keyword evidence="1" id="KW-0407">Ion channel</keyword>
<protein>
    <submittedName>
        <fullName evidence="1">Sodium channel protein type 7 subunit alpha</fullName>
    </submittedName>
</protein>
<sequence length="87" mass="10353">MSIHEFPEKKKCFCLRRIDVISDRWTTDRVKKYSETTVWTVPDITFKLFEFVMTSYQSNLTVIGKQHEKAELSIKFLNYQDSHTISS</sequence>
<comment type="caution">
    <text evidence="1">The sequence shown here is derived from an EMBL/GenBank/DDBJ whole genome shotgun (WGS) entry which is preliminary data.</text>
</comment>
<reference evidence="1" key="1">
    <citation type="submission" date="2021-07" db="EMBL/GenBank/DDBJ databases">
        <authorList>
            <person name="Catto M.A."/>
            <person name="Jacobson A."/>
            <person name="Kennedy G."/>
            <person name="Labadie P."/>
            <person name="Hunt B.G."/>
            <person name="Srinivasan R."/>
        </authorList>
    </citation>
    <scope>NUCLEOTIDE SEQUENCE</scope>
    <source>
        <strain evidence="1">PL_HMW_Pooled</strain>
        <tissue evidence="1">Head</tissue>
    </source>
</reference>
<dbReference type="GO" id="GO:0034220">
    <property type="term" value="P:monoatomic ion transmembrane transport"/>
    <property type="evidence" value="ECO:0007669"/>
    <property type="project" value="UniProtKB-KW"/>
</dbReference>
<accession>A0AAE1LRX5</accession>
<keyword evidence="1" id="KW-0406">Ion transport</keyword>
<keyword evidence="1" id="KW-0813">Transport</keyword>
<dbReference type="AlphaFoldDB" id="A0AAE1LRX5"/>
<reference evidence="1" key="2">
    <citation type="journal article" date="2023" name="BMC Genomics">
        <title>Pest status, molecular evolution, and epigenetic factors derived from the genome assembly of Frankliniella fusca, a thysanopteran phytovirus vector.</title>
        <authorList>
            <person name="Catto M.A."/>
            <person name="Labadie P.E."/>
            <person name="Jacobson A.L."/>
            <person name="Kennedy G.G."/>
            <person name="Srinivasan R."/>
            <person name="Hunt B.G."/>
        </authorList>
    </citation>
    <scope>NUCLEOTIDE SEQUENCE</scope>
    <source>
        <strain evidence="1">PL_HMW_Pooled</strain>
    </source>
</reference>
<dbReference type="Proteomes" id="UP001219518">
    <property type="component" value="Unassembled WGS sequence"/>
</dbReference>
<organism evidence="1 2">
    <name type="scientific">Frankliniella fusca</name>
    <dbReference type="NCBI Taxonomy" id="407009"/>
    <lineage>
        <taxon>Eukaryota</taxon>
        <taxon>Metazoa</taxon>
        <taxon>Ecdysozoa</taxon>
        <taxon>Arthropoda</taxon>
        <taxon>Hexapoda</taxon>
        <taxon>Insecta</taxon>
        <taxon>Pterygota</taxon>
        <taxon>Neoptera</taxon>
        <taxon>Paraneoptera</taxon>
        <taxon>Thysanoptera</taxon>
        <taxon>Terebrantia</taxon>
        <taxon>Thripoidea</taxon>
        <taxon>Thripidae</taxon>
        <taxon>Frankliniella</taxon>
    </lineage>
</organism>
<name>A0AAE1LRX5_9NEOP</name>
<gene>
    <name evidence="1" type="ORF">KUF71_002812</name>
</gene>
<evidence type="ECO:0000313" key="1">
    <source>
        <dbReference type="EMBL" id="KAK3928609.1"/>
    </source>
</evidence>